<evidence type="ECO:0000313" key="1">
    <source>
        <dbReference type="EMBL" id="KAJ1933996.1"/>
    </source>
</evidence>
<comment type="caution">
    <text evidence="1">The sequence shown here is derived from an EMBL/GenBank/DDBJ whole genome shotgun (WGS) entry which is preliminary data.</text>
</comment>
<keyword evidence="2" id="KW-1185">Reference proteome</keyword>
<gene>
    <name evidence="1" type="ORF">FBU59_005837</name>
</gene>
<name>A0ACC1J1W0_9FUNG</name>
<protein>
    <submittedName>
        <fullName evidence="1">Uncharacterized protein</fullName>
    </submittedName>
</protein>
<organism evidence="1 2">
    <name type="scientific">Linderina macrospora</name>
    <dbReference type="NCBI Taxonomy" id="4868"/>
    <lineage>
        <taxon>Eukaryota</taxon>
        <taxon>Fungi</taxon>
        <taxon>Fungi incertae sedis</taxon>
        <taxon>Zoopagomycota</taxon>
        <taxon>Kickxellomycotina</taxon>
        <taxon>Kickxellomycetes</taxon>
        <taxon>Kickxellales</taxon>
        <taxon>Kickxellaceae</taxon>
        <taxon>Linderina</taxon>
    </lineage>
</organism>
<reference evidence="1" key="1">
    <citation type="submission" date="2022-07" db="EMBL/GenBank/DDBJ databases">
        <title>Phylogenomic reconstructions and comparative analyses of Kickxellomycotina fungi.</title>
        <authorList>
            <person name="Reynolds N.K."/>
            <person name="Stajich J.E."/>
            <person name="Barry K."/>
            <person name="Grigoriev I.V."/>
            <person name="Crous P."/>
            <person name="Smith M.E."/>
        </authorList>
    </citation>
    <scope>NUCLEOTIDE SEQUENCE</scope>
    <source>
        <strain evidence="1">NRRL 5244</strain>
    </source>
</reference>
<dbReference type="Proteomes" id="UP001150603">
    <property type="component" value="Unassembled WGS sequence"/>
</dbReference>
<proteinExistence type="predicted"/>
<evidence type="ECO:0000313" key="2">
    <source>
        <dbReference type="Proteomes" id="UP001150603"/>
    </source>
</evidence>
<dbReference type="EMBL" id="JANBPW010004830">
    <property type="protein sequence ID" value="KAJ1933996.1"/>
    <property type="molecule type" value="Genomic_DNA"/>
</dbReference>
<sequence length="194" mass="21734">MEGIALSRNDKWLLILSVFLPPLATYMKFGRSRTLRTNCLLTLCLFLPGIVHAMRSIHRYPSVVFRQAEQKDSGVFQGCEGNVIWEVPRDHFRSISHSVLVFEAQSLVLKNDLSKKHSLPGGSVAVPPSLASSSDATIHDDRYMAFAHASAPVLNPGYGWNMADLLQQHQQRQEYSPSPVAMEITRPLDVIKIH</sequence>
<accession>A0ACC1J1W0</accession>